<comment type="caution">
    <text evidence="1">The sequence shown here is derived from an EMBL/GenBank/DDBJ whole genome shotgun (WGS) entry which is preliminary data.</text>
</comment>
<keyword evidence="2" id="KW-1185">Reference proteome</keyword>
<dbReference type="Gene3D" id="3.40.50.1820">
    <property type="entry name" value="alpha/beta hydrolase"/>
    <property type="match status" value="1"/>
</dbReference>
<dbReference type="OrthoDB" id="426718at2759"/>
<dbReference type="AlphaFoldDB" id="A0A9P5JX28"/>
<protein>
    <submittedName>
        <fullName evidence="1">Uncharacterized protein</fullName>
    </submittedName>
</protein>
<feature type="non-terminal residue" evidence="1">
    <location>
        <position position="1"/>
    </location>
</feature>
<dbReference type="Proteomes" id="UP000759537">
    <property type="component" value="Unassembled WGS sequence"/>
</dbReference>
<dbReference type="EMBL" id="WHVB01000036">
    <property type="protein sequence ID" value="KAF8467475.1"/>
    <property type="molecule type" value="Genomic_DNA"/>
</dbReference>
<reference evidence="1" key="1">
    <citation type="submission" date="2019-10" db="EMBL/GenBank/DDBJ databases">
        <authorList>
            <consortium name="DOE Joint Genome Institute"/>
            <person name="Kuo A."/>
            <person name="Miyauchi S."/>
            <person name="Kiss E."/>
            <person name="Drula E."/>
            <person name="Kohler A."/>
            <person name="Sanchez-Garcia M."/>
            <person name="Andreopoulos B."/>
            <person name="Barry K.W."/>
            <person name="Bonito G."/>
            <person name="Buee M."/>
            <person name="Carver A."/>
            <person name="Chen C."/>
            <person name="Cichocki N."/>
            <person name="Clum A."/>
            <person name="Culley D."/>
            <person name="Crous P.W."/>
            <person name="Fauchery L."/>
            <person name="Girlanda M."/>
            <person name="Hayes R."/>
            <person name="Keri Z."/>
            <person name="LaButti K."/>
            <person name="Lipzen A."/>
            <person name="Lombard V."/>
            <person name="Magnuson J."/>
            <person name="Maillard F."/>
            <person name="Morin E."/>
            <person name="Murat C."/>
            <person name="Nolan M."/>
            <person name="Ohm R."/>
            <person name="Pangilinan J."/>
            <person name="Pereira M."/>
            <person name="Perotto S."/>
            <person name="Peter M."/>
            <person name="Riley R."/>
            <person name="Sitrit Y."/>
            <person name="Stielow B."/>
            <person name="Szollosi G."/>
            <person name="Zifcakova L."/>
            <person name="Stursova M."/>
            <person name="Spatafora J.W."/>
            <person name="Tedersoo L."/>
            <person name="Vaario L.-M."/>
            <person name="Yamada A."/>
            <person name="Yan M."/>
            <person name="Wang P."/>
            <person name="Xu J."/>
            <person name="Bruns T."/>
            <person name="Baldrian P."/>
            <person name="Vilgalys R."/>
            <person name="Henrissat B."/>
            <person name="Grigoriev I.V."/>
            <person name="Hibbett D."/>
            <person name="Nagy L.G."/>
            <person name="Martin F.M."/>
        </authorList>
    </citation>
    <scope>NUCLEOTIDE SEQUENCE</scope>
    <source>
        <strain evidence="1">Prilba</strain>
    </source>
</reference>
<evidence type="ECO:0000313" key="2">
    <source>
        <dbReference type="Proteomes" id="UP000759537"/>
    </source>
</evidence>
<sequence length="81" mass="8740">SISLRGRLSEVSGASAFRFGTRQVGSAARASFFGLQITQSIRVNNKRDSVPILPGDLLGFRDPCVEIHIKSGWHSVACPRG</sequence>
<reference evidence="1" key="2">
    <citation type="journal article" date="2020" name="Nat. Commun.">
        <title>Large-scale genome sequencing of mycorrhizal fungi provides insights into the early evolution of symbiotic traits.</title>
        <authorList>
            <person name="Miyauchi S."/>
            <person name="Kiss E."/>
            <person name="Kuo A."/>
            <person name="Drula E."/>
            <person name="Kohler A."/>
            <person name="Sanchez-Garcia M."/>
            <person name="Morin E."/>
            <person name="Andreopoulos B."/>
            <person name="Barry K.W."/>
            <person name="Bonito G."/>
            <person name="Buee M."/>
            <person name="Carver A."/>
            <person name="Chen C."/>
            <person name="Cichocki N."/>
            <person name="Clum A."/>
            <person name="Culley D."/>
            <person name="Crous P.W."/>
            <person name="Fauchery L."/>
            <person name="Girlanda M."/>
            <person name="Hayes R.D."/>
            <person name="Keri Z."/>
            <person name="LaButti K."/>
            <person name="Lipzen A."/>
            <person name="Lombard V."/>
            <person name="Magnuson J."/>
            <person name="Maillard F."/>
            <person name="Murat C."/>
            <person name="Nolan M."/>
            <person name="Ohm R.A."/>
            <person name="Pangilinan J."/>
            <person name="Pereira M.F."/>
            <person name="Perotto S."/>
            <person name="Peter M."/>
            <person name="Pfister S."/>
            <person name="Riley R."/>
            <person name="Sitrit Y."/>
            <person name="Stielow J.B."/>
            <person name="Szollosi G."/>
            <person name="Zifcakova L."/>
            <person name="Stursova M."/>
            <person name="Spatafora J.W."/>
            <person name="Tedersoo L."/>
            <person name="Vaario L.M."/>
            <person name="Yamada A."/>
            <person name="Yan M."/>
            <person name="Wang P."/>
            <person name="Xu J."/>
            <person name="Bruns T."/>
            <person name="Baldrian P."/>
            <person name="Vilgalys R."/>
            <person name="Dunand C."/>
            <person name="Henrissat B."/>
            <person name="Grigoriev I.V."/>
            <person name="Hibbett D."/>
            <person name="Nagy L.G."/>
            <person name="Martin F.M."/>
        </authorList>
    </citation>
    <scope>NUCLEOTIDE SEQUENCE</scope>
    <source>
        <strain evidence="1">Prilba</strain>
    </source>
</reference>
<proteinExistence type="predicted"/>
<dbReference type="InterPro" id="IPR029058">
    <property type="entry name" value="AB_hydrolase_fold"/>
</dbReference>
<evidence type="ECO:0000313" key="1">
    <source>
        <dbReference type="EMBL" id="KAF8467475.1"/>
    </source>
</evidence>
<organism evidence="1 2">
    <name type="scientific">Russula ochroleuca</name>
    <dbReference type="NCBI Taxonomy" id="152965"/>
    <lineage>
        <taxon>Eukaryota</taxon>
        <taxon>Fungi</taxon>
        <taxon>Dikarya</taxon>
        <taxon>Basidiomycota</taxon>
        <taxon>Agaricomycotina</taxon>
        <taxon>Agaricomycetes</taxon>
        <taxon>Russulales</taxon>
        <taxon>Russulaceae</taxon>
        <taxon>Russula</taxon>
    </lineage>
</organism>
<gene>
    <name evidence="1" type="ORF">DFH94DRAFT_638975</name>
</gene>
<name>A0A9P5JX28_9AGAM</name>
<accession>A0A9P5JX28</accession>